<evidence type="ECO:0000256" key="2">
    <source>
        <dbReference type="ARBA" id="ARBA00008945"/>
    </source>
</evidence>
<dbReference type="Gene3D" id="3.30.230.10">
    <property type="match status" value="1"/>
</dbReference>
<evidence type="ECO:0000259" key="11">
    <source>
        <dbReference type="PROSITE" id="PS50881"/>
    </source>
</evidence>
<dbReference type="InterPro" id="IPR000851">
    <property type="entry name" value="Ribosomal_uS5"/>
</dbReference>
<comment type="similarity">
    <text evidence="2 8 9">Belongs to the universal ribosomal protein uS5 family.</text>
</comment>
<evidence type="ECO:0000256" key="6">
    <source>
        <dbReference type="ARBA" id="ARBA00023274"/>
    </source>
</evidence>
<accession>A0A0H4TPV4</accession>
<comment type="domain">
    <text evidence="8">The N-terminal domain interacts with the head of the 30S subunit; the C-terminal domain interacts with the body and contacts protein S4. The interaction surface between S4 and S5 is involved in control of translational fidelity.</text>
</comment>
<feature type="compositionally biased region" description="Gly residues" evidence="10">
    <location>
        <begin position="37"/>
        <end position="71"/>
    </location>
</feature>
<feature type="domain" description="S5 DRBM" evidence="11">
    <location>
        <begin position="96"/>
        <end position="159"/>
    </location>
</feature>
<dbReference type="InterPro" id="IPR014721">
    <property type="entry name" value="Ribsml_uS5_D2-typ_fold_subgr"/>
</dbReference>
<feature type="region of interest" description="Disordered" evidence="10">
    <location>
        <begin position="1"/>
        <end position="93"/>
    </location>
</feature>
<feature type="compositionally biased region" description="Basic and acidic residues" evidence="10">
    <location>
        <begin position="1"/>
        <end position="12"/>
    </location>
</feature>
<dbReference type="SUPFAM" id="SSF54768">
    <property type="entry name" value="dsRNA-binding domain-like"/>
    <property type="match status" value="1"/>
</dbReference>
<dbReference type="InterPro" id="IPR020568">
    <property type="entry name" value="Ribosomal_Su5_D2-typ_SF"/>
</dbReference>
<dbReference type="HAMAP" id="MF_01307_B">
    <property type="entry name" value="Ribosomal_uS5_B"/>
    <property type="match status" value="1"/>
</dbReference>
<dbReference type="PROSITE" id="PS00585">
    <property type="entry name" value="RIBOSOMAL_S5"/>
    <property type="match status" value="1"/>
</dbReference>
<evidence type="ECO:0000256" key="7">
    <source>
        <dbReference type="ARBA" id="ARBA00035255"/>
    </source>
</evidence>
<dbReference type="InterPro" id="IPR018192">
    <property type="entry name" value="Ribosomal_uS5_N_CS"/>
</dbReference>
<dbReference type="GO" id="GO:0003735">
    <property type="term" value="F:structural constituent of ribosome"/>
    <property type="evidence" value="ECO:0007669"/>
    <property type="project" value="UniProtKB-UniRule"/>
</dbReference>
<comment type="subunit">
    <text evidence="8">Part of the 30S ribosomal subunit. Contacts proteins S4 and S8.</text>
</comment>
<sequence>MVADEGIAKDAEAPAPAPTGEAEAVAEAPRRAPSARSGGGRGGRGGGAGGRGRGGGGPGGGRGRGGPGGGGRDGRGGDRGGRGGPGGQDRGEGSDLVENVIAINRVAKVVKGGRRFSFNALVAVGDAKGKVGIATGKANEVSEAVRKAVEGARRRMIAIPMTGSTIPHEVVGEHGAGRVLMKPAAPGAGVIAGGAVRAIMECAGISDILTKSLGSTNPHNMVLAAMDGLQSLTTVEQIAHERGVESGSLPYRSRAKSKEAVHA</sequence>
<keyword evidence="6 8" id="KW-0687">Ribonucleoprotein</keyword>
<dbReference type="PROSITE" id="PS50881">
    <property type="entry name" value="S5_DSRBD"/>
    <property type="match status" value="1"/>
</dbReference>
<dbReference type="SUPFAM" id="SSF54211">
    <property type="entry name" value="Ribosomal protein S5 domain 2-like"/>
    <property type="match status" value="1"/>
</dbReference>
<evidence type="ECO:0000256" key="4">
    <source>
        <dbReference type="ARBA" id="ARBA00022884"/>
    </source>
</evidence>
<keyword evidence="4 8" id="KW-0694">RNA-binding</keyword>
<evidence type="ECO:0000256" key="9">
    <source>
        <dbReference type="RuleBase" id="RU003823"/>
    </source>
</evidence>
<evidence type="ECO:0000256" key="5">
    <source>
        <dbReference type="ARBA" id="ARBA00022980"/>
    </source>
</evidence>
<comment type="function">
    <text evidence="8">With S4 and S12 plays an important role in translational accuracy.</text>
</comment>
<reference evidence="12" key="1">
    <citation type="journal article" date="2015" name="ISME J.">
        <title>Aquifer environment selects for microbial species cohorts in sediment and groundwater.</title>
        <authorList>
            <person name="Hug L.A."/>
            <person name="Thomas B.C."/>
            <person name="Brown C.T."/>
            <person name="Frischkorn K.R."/>
            <person name="Williams K.H."/>
            <person name="Tringe S.G."/>
            <person name="Banfield J.F."/>
        </authorList>
    </citation>
    <scope>NUCLEOTIDE SEQUENCE</scope>
</reference>
<evidence type="ECO:0000256" key="8">
    <source>
        <dbReference type="HAMAP-Rule" id="MF_01307"/>
    </source>
</evidence>
<proteinExistence type="inferred from homology"/>
<evidence type="ECO:0000313" key="12">
    <source>
        <dbReference type="EMBL" id="AKQ02804.1"/>
    </source>
</evidence>
<dbReference type="InterPro" id="IPR005712">
    <property type="entry name" value="Ribosomal_uS5_bac-type"/>
</dbReference>
<protein>
    <recommendedName>
        <fullName evidence="7 8">Small ribosomal subunit protein uS5</fullName>
    </recommendedName>
</protein>
<dbReference type="PANTHER" id="PTHR48277">
    <property type="entry name" value="MITOCHONDRIAL RIBOSOMAL PROTEIN S5"/>
    <property type="match status" value="1"/>
</dbReference>
<dbReference type="InterPro" id="IPR005324">
    <property type="entry name" value="Ribosomal_uS5_C"/>
</dbReference>
<dbReference type="NCBIfam" id="TIGR01021">
    <property type="entry name" value="rpsE_bact"/>
    <property type="match status" value="1"/>
</dbReference>
<feature type="compositionally biased region" description="Low complexity" evidence="10">
    <location>
        <begin position="18"/>
        <end position="36"/>
    </location>
</feature>
<feature type="compositionally biased region" description="Basic and acidic residues" evidence="10">
    <location>
        <begin position="72"/>
        <end position="81"/>
    </location>
</feature>
<dbReference type="Pfam" id="PF00333">
    <property type="entry name" value="Ribosomal_S5"/>
    <property type="match status" value="1"/>
</dbReference>
<name>A0A0H4TPV4_9BACT</name>
<dbReference type="FunFam" id="3.30.230.10:FF:000002">
    <property type="entry name" value="30S ribosomal protein S5"/>
    <property type="match status" value="1"/>
</dbReference>
<dbReference type="Gene3D" id="3.30.160.20">
    <property type="match status" value="1"/>
</dbReference>
<dbReference type="InterPro" id="IPR013810">
    <property type="entry name" value="Ribosomal_uS5_N"/>
</dbReference>
<gene>
    <name evidence="8 12" type="primary">rpsE</name>
</gene>
<dbReference type="GO" id="GO:0005737">
    <property type="term" value="C:cytoplasm"/>
    <property type="evidence" value="ECO:0007669"/>
    <property type="project" value="UniProtKB-ARBA"/>
</dbReference>
<keyword evidence="3 8" id="KW-0699">rRNA-binding</keyword>
<evidence type="ECO:0000256" key="1">
    <source>
        <dbReference type="ARBA" id="ARBA00003093"/>
    </source>
</evidence>
<keyword evidence="5 8" id="KW-0689">Ribosomal protein</keyword>
<dbReference type="GO" id="GO:0006412">
    <property type="term" value="P:translation"/>
    <property type="evidence" value="ECO:0007669"/>
    <property type="project" value="UniProtKB-UniRule"/>
</dbReference>
<dbReference type="GO" id="GO:0015935">
    <property type="term" value="C:small ribosomal subunit"/>
    <property type="evidence" value="ECO:0007669"/>
    <property type="project" value="InterPro"/>
</dbReference>
<dbReference type="GO" id="GO:0019843">
    <property type="term" value="F:rRNA binding"/>
    <property type="evidence" value="ECO:0007669"/>
    <property type="project" value="UniProtKB-UniRule"/>
</dbReference>
<dbReference type="EMBL" id="KT007003">
    <property type="protein sequence ID" value="AKQ02804.1"/>
    <property type="molecule type" value="Genomic_DNA"/>
</dbReference>
<dbReference type="AlphaFoldDB" id="A0A0H4TPV4"/>
<dbReference type="PANTHER" id="PTHR48277:SF1">
    <property type="entry name" value="MITOCHONDRIAL RIBOSOMAL PROTEIN S5"/>
    <property type="match status" value="1"/>
</dbReference>
<comment type="function">
    <text evidence="1 8">Located at the back of the 30S subunit body where it stabilizes the conformation of the head with respect to the body.</text>
</comment>
<organism evidence="12">
    <name type="scientific">uncultured Gemmatimonadetes bacterium Rifle_16ft_4_minimus_37772</name>
    <dbReference type="NCBI Taxonomy" id="1665097"/>
    <lineage>
        <taxon>Bacteria</taxon>
        <taxon>Pseudomonadati</taxon>
        <taxon>Gemmatimonadota</taxon>
        <taxon>environmental samples</taxon>
    </lineage>
</organism>
<evidence type="ECO:0000256" key="10">
    <source>
        <dbReference type="SAM" id="MobiDB-lite"/>
    </source>
</evidence>
<evidence type="ECO:0000256" key="3">
    <source>
        <dbReference type="ARBA" id="ARBA00022730"/>
    </source>
</evidence>
<feature type="region of interest" description="Disordered" evidence="10">
    <location>
        <begin position="243"/>
        <end position="263"/>
    </location>
</feature>
<dbReference type="Pfam" id="PF03719">
    <property type="entry name" value="Ribosomal_S5_C"/>
    <property type="match status" value="1"/>
</dbReference>